<evidence type="ECO:0000256" key="2">
    <source>
        <dbReference type="ARBA" id="ARBA00009759"/>
    </source>
</evidence>
<dbReference type="InterPro" id="IPR050725">
    <property type="entry name" value="CysQ/Inositol_MonoPase"/>
</dbReference>
<feature type="binding site" evidence="9">
    <location>
        <position position="90"/>
    </location>
    <ligand>
        <name>Mg(2+)</name>
        <dbReference type="ChEBI" id="CHEBI:18420"/>
        <label>2</label>
    </ligand>
</feature>
<dbReference type="InterPro" id="IPR000760">
    <property type="entry name" value="Inositol_monophosphatase-like"/>
</dbReference>
<comment type="similarity">
    <text evidence="2">Belongs to the inositol monophosphatase superfamily.</text>
</comment>
<evidence type="ECO:0000256" key="4">
    <source>
        <dbReference type="ARBA" id="ARBA00022723"/>
    </source>
</evidence>
<dbReference type="SUPFAM" id="SSF56655">
    <property type="entry name" value="Carbohydrate phosphatase"/>
    <property type="match status" value="1"/>
</dbReference>
<dbReference type="Pfam" id="PF00459">
    <property type="entry name" value="Inositol_P"/>
    <property type="match status" value="1"/>
</dbReference>
<evidence type="ECO:0008006" key="12">
    <source>
        <dbReference type="Google" id="ProtNLM"/>
    </source>
</evidence>
<dbReference type="GO" id="GO:0004441">
    <property type="term" value="F:inositol-1,4-bisphosphate 1-phosphatase activity"/>
    <property type="evidence" value="ECO:0007669"/>
    <property type="project" value="UniProtKB-EC"/>
</dbReference>
<gene>
    <name evidence="10" type="ORF">B5M09_012432</name>
</gene>
<keyword evidence="5" id="KW-0378">Hydrolase</keyword>
<name>A0A3R7X7B3_APHAT</name>
<comment type="catalytic activity">
    <reaction evidence="8">
        <text>1D-myo-inositol 1,4-bisphosphate + H2O = 1D-myo-inositol 4-phosphate + phosphate</text>
        <dbReference type="Rhea" id="RHEA:15553"/>
        <dbReference type="ChEBI" id="CHEBI:15377"/>
        <dbReference type="ChEBI" id="CHEBI:43474"/>
        <dbReference type="ChEBI" id="CHEBI:58282"/>
        <dbReference type="ChEBI" id="CHEBI:58469"/>
        <dbReference type="EC" id="3.1.3.57"/>
    </reaction>
    <physiologicalReaction direction="left-to-right" evidence="8">
        <dbReference type="Rhea" id="RHEA:15554"/>
    </physiologicalReaction>
</comment>
<organism evidence="10 11">
    <name type="scientific">Aphanomyces astaci</name>
    <name type="common">Crayfish plague agent</name>
    <dbReference type="NCBI Taxonomy" id="112090"/>
    <lineage>
        <taxon>Eukaryota</taxon>
        <taxon>Sar</taxon>
        <taxon>Stramenopiles</taxon>
        <taxon>Oomycota</taxon>
        <taxon>Saprolegniomycetes</taxon>
        <taxon>Saprolegniales</taxon>
        <taxon>Verrucalvaceae</taxon>
        <taxon>Aphanomyces</taxon>
    </lineage>
</organism>
<reference evidence="10" key="1">
    <citation type="submission" date="2018-07" db="EMBL/GenBank/DDBJ databases">
        <title>Annotation of Aphanomyces astaci genome assembly.</title>
        <authorList>
            <person name="Studholme D.J."/>
        </authorList>
    </citation>
    <scope>NUCLEOTIDE SEQUENCE [LARGE SCALE GENOMIC DNA]</scope>
    <source>
        <strain evidence="10">Pc</strain>
    </source>
</reference>
<keyword evidence="6 9" id="KW-0460">Magnesium</keyword>
<evidence type="ECO:0000256" key="3">
    <source>
        <dbReference type="ARBA" id="ARBA00022671"/>
    </source>
</evidence>
<feature type="binding site" evidence="9">
    <location>
        <position position="127"/>
    </location>
    <ligand>
        <name>Mg(2+)</name>
        <dbReference type="ChEBI" id="CHEBI:18420"/>
        <label>1</label>
        <note>catalytic</note>
    </ligand>
</feature>
<evidence type="ECO:0000256" key="9">
    <source>
        <dbReference type="PIRSR" id="PIRSR600760-2"/>
    </source>
</evidence>
<comment type="catalytic activity">
    <reaction evidence="7">
        <text>1D-myo-inositol 1,3,4-trisphosphate + H2O = 1D-myo-inositol 3,4-bisphosphate + phosphate</text>
        <dbReference type="Rhea" id="RHEA:70319"/>
        <dbReference type="ChEBI" id="CHEBI:15377"/>
        <dbReference type="ChEBI" id="CHEBI:43474"/>
        <dbReference type="ChEBI" id="CHEBI:58414"/>
        <dbReference type="ChEBI" id="CHEBI:83241"/>
    </reaction>
    <physiologicalReaction direction="left-to-right" evidence="7">
        <dbReference type="Rhea" id="RHEA:70320"/>
    </physiologicalReaction>
</comment>
<dbReference type="AlphaFoldDB" id="A0A3R7X7B3"/>
<evidence type="ECO:0000256" key="1">
    <source>
        <dbReference type="ARBA" id="ARBA00001946"/>
    </source>
</evidence>
<protein>
    <recommendedName>
        <fullName evidence="12">3'(2'),5'-bisphosphate nucleotidase</fullName>
    </recommendedName>
</protein>
<evidence type="ECO:0000256" key="7">
    <source>
        <dbReference type="ARBA" id="ARBA00044465"/>
    </source>
</evidence>
<dbReference type="EMBL" id="MZMZ02001219">
    <property type="protein sequence ID" value="RQM29674.1"/>
    <property type="molecule type" value="Genomic_DNA"/>
</dbReference>
<dbReference type="Proteomes" id="UP000284702">
    <property type="component" value="Unassembled WGS sequence"/>
</dbReference>
<evidence type="ECO:0000313" key="11">
    <source>
        <dbReference type="Proteomes" id="UP000284702"/>
    </source>
</evidence>
<dbReference type="GO" id="GO:0046872">
    <property type="term" value="F:metal ion binding"/>
    <property type="evidence" value="ECO:0007669"/>
    <property type="project" value="UniProtKB-KW"/>
</dbReference>
<accession>A0A3R7X7B3</accession>
<keyword evidence="4 9" id="KW-0479">Metal-binding</keyword>
<dbReference type="GO" id="GO:0005737">
    <property type="term" value="C:cytoplasm"/>
    <property type="evidence" value="ECO:0007669"/>
    <property type="project" value="UniProtKB-ARBA"/>
</dbReference>
<comment type="caution">
    <text evidence="10">The sequence shown here is derived from an EMBL/GenBank/DDBJ whole genome shotgun (WGS) entry which is preliminary data.</text>
</comment>
<evidence type="ECO:0000256" key="5">
    <source>
        <dbReference type="ARBA" id="ARBA00022801"/>
    </source>
</evidence>
<feature type="binding site" evidence="9">
    <location>
        <position position="270"/>
    </location>
    <ligand>
        <name>Mg(2+)</name>
        <dbReference type="ChEBI" id="CHEBI:18420"/>
        <label>1</label>
        <note>catalytic</note>
    </ligand>
</feature>
<feature type="binding site" evidence="9">
    <location>
        <position position="129"/>
    </location>
    <ligand>
        <name>Mg(2+)</name>
        <dbReference type="ChEBI" id="CHEBI:18420"/>
        <label>1</label>
        <note>catalytic</note>
    </ligand>
</feature>
<evidence type="ECO:0000313" key="10">
    <source>
        <dbReference type="EMBL" id="RQM29674.1"/>
    </source>
</evidence>
<evidence type="ECO:0000256" key="6">
    <source>
        <dbReference type="ARBA" id="ARBA00022842"/>
    </source>
</evidence>
<dbReference type="VEuPathDB" id="FungiDB:H257_15928"/>
<dbReference type="FunFam" id="3.30.540.10:FF:000012">
    <property type="entry name" value="Blast:Putative inositol monophosphatase 3"/>
    <property type="match status" value="1"/>
</dbReference>
<keyword evidence="11" id="KW-1185">Reference proteome</keyword>
<dbReference type="Gene3D" id="3.40.190.80">
    <property type="match status" value="1"/>
</dbReference>
<feature type="binding site" evidence="9">
    <location>
        <position position="130"/>
    </location>
    <ligand>
        <name>Mg(2+)</name>
        <dbReference type="ChEBI" id="CHEBI:18420"/>
        <label>1</label>
        <note>catalytic</note>
    </ligand>
</feature>
<dbReference type="InterPro" id="IPR020583">
    <property type="entry name" value="Inositol_monoP_metal-BS"/>
</dbReference>
<sequence length="332" mass="35706">MVAYFFGQVGMTSSTIDVVTLLSACVDLGAFAGQVIRDVVASGESLQTVNKADTAAVSFDPQTIADTRAQQRIVESLRRHFGPDLIIVGEEGNLDAPAEDDVMVPCTTLLTHDPFPVELADVVVWVDPLDGTRKFTEKQYDHVSVLLGISYRGRPIAGVMHQPFVGQAGGGTTYYGGSAVGGIFKCVSPSIHDHHPSFDRVVFPSENRSKTSIAPIVGYSETPCRHLHAILPLLNMPSLSKGSTGILLLDVALGRIDVYLRHADRTKRWDSCVGEAFLNVRGGILTDRHGRLYSYEATTDPANSTGVVACVDKILHAQVVAQIASYTANALN</sequence>
<evidence type="ECO:0000256" key="8">
    <source>
        <dbReference type="ARBA" id="ARBA00044478"/>
    </source>
</evidence>
<dbReference type="PANTHER" id="PTHR43028">
    <property type="entry name" value="3'(2'),5'-BISPHOSPHATE NUCLEOTIDASE 1"/>
    <property type="match status" value="1"/>
</dbReference>
<dbReference type="PROSITE" id="PS00629">
    <property type="entry name" value="IMP_1"/>
    <property type="match status" value="1"/>
</dbReference>
<dbReference type="Gene3D" id="3.30.540.10">
    <property type="entry name" value="Fructose-1,6-Bisphosphatase, subunit A, domain 1"/>
    <property type="match status" value="1"/>
</dbReference>
<proteinExistence type="inferred from homology"/>
<comment type="cofactor">
    <cofactor evidence="1 9">
        <name>Mg(2+)</name>
        <dbReference type="ChEBI" id="CHEBI:18420"/>
    </cofactor>
</comment>
<dbReference type="PANTHER" id="PTHR43028:SF5">
    <property type="entry name" value="3'(2'),5'-BISPHOSPHATE NUCLEOTIDASE 1"/>
    <property type="match status" value="1"/>
</dbReference>
<keyword evidence="3" id="KW-0452">Lithium</keyword>